<dbReference type="PROSITE" id="PS51681">
    <property type="entry name" value="SAM_MT_NNMT_PNMT_TEMT"/>
    <property type="match status" value="1"/>
</dbReference>
<evidence type="ECO:0000256" key="1">
    <source>
        <dbReference type="ARBA" id="ARBA00022603"/>
    </source>
</evidence>
<keyword evidence="3" id="KW-0949">S-adenosyl-L-methionine</keyword>
<name>A0A7W7MQJ0_9ACTN</name>
<evidence type="ECO:0000256" key="2">
    <source>
        <dbReference type="ARBA" id="ARBA00022679"/>
    </source>
</evidence>
<keyword evidence="1" id="KW-0489">Methyltransferase</keyword>
<evidence type="ECO:0000313" key="5">
    <source>
        <dbReference type="EMBL" id="MBB4762620.1"/>
    </source>
</evidence>
<evidence type="ECO:0000313" key="6">
    <source>
        <dbReference type="Proteomes" id="UP000578112"/>
    </source>
</evidence>
<dbReference type="PANTHER" id="PTHR10867:SF17">
    <property type="entry name" value="NICOTINAMIDE N-METHYLTRANSFERASE"/>
    <property type="match status" value="1"/>
</dbReference>
<gene>
    <name evidence="5" type="ORF">BJ971_003176</name>
</gene>
<dbReference type="InterPro" id="IPR029063">
    <property type="entry name" value="SAM-dependent_MTases_sf"/>
</dbReference>
<reference evidence="5 6" key="1">
    <citation type="submission" date="2020-08" db="EMBL/GenBank/DDBJ databases">
        <title>Sequencing the genomes of 1000 actinobacteria strains.</title>
        <authorList>
            <person name="Klenk H.-P."/>
        </authorList>
    </citation>
    <scope>NUCLEOTIDE SEQUENCE [LARGE SCALE GENOMIC DNA]</scope>
    <source>
        <strain evidence="5 6">DSM 43149</strain>
    </source>
</reference>
<evidence type="ECO:0000256" key="3">
    <source>
        <dbReference type="ARBA" id="ARBA00022691"/>
    </source>
</evidence>
<dbReference type="SUPFAM" id="SSF53335">
    <property type="entry name" value="S-adenosyl-L-methionine-dependent methyltransferases"/>
    <property type="match status" value="1"/>
</dbReference>
<dbReference type="Proteomes" id="UP000578112">
    <property type="component" value="Unassembled WGS sequence"/>
</dbReference>
<dbReference type="AlphaFoldDB" id="A0A7W7MQJ0"/>
<organism evidence="5 6">
    <name type="scientific">Actinoplanes digitatis</name>
    <dbReference type="NCBI Taxonomy" id="1868"/>
    <lineage>
        <taxon>Bacteria</taxon>
        <taxon>Bacillati</taxon>
        <taxon>Actinomycetota</taxon>
        <taxon>Actinomycetes</taxon>
        <taxon>Micromonosporales</taxon>
        <taxon>Micromonosporaceae</taxon>
        <taxon>Actinoplanes</taxon>
    </lineage>
</organism>
<protein>
    <recommendedName>
        <fullName evidence="7">Methyltransferase</fullName>
    </recommendedName>
</protein>
<accession>A0A7W7MQJ0</accession>
<dbReference type="Pfam" id="PF01234">
    <property type="entry name" value="NNMT_PNMT_TEMT"/>
    <property type="match status" value="1"/>
</dbReference>
<proteinExistence type="predicted"/>
<dbReference type="PANTHER" id="PTHR10867">
    <property type="entry name" value="NNMT/PNMT/TEMT FAMILY MEMBER"/>
    <property type="match status" value="1"/>
</dbReference>
<sequence length="276" mass="31385">MAVSDASYDRDSYHRRRKSVTRPDPRLDSAMDIARRVGNADFDWDAFDSAAYFEHNYGTLRGDDERIIEIVADFFHSDRRTWGARAIDVGAGANLYPALTMLPFAGEVILFERAFTNREWLQDQIKKPCPSWWQFWSHMNAGRSAYKPIKDPFDLLSRRAKVEKGNIFSLKPGQYDMGTMFFVAESITTRNDEFVRATQSFVNSLVPRGSFAAAFMRDSSGYRVGGRSFPACSVDERDVRQALDPVATDVRIQTVESKDLRDGYCGMIVATGHKRT</sequence>
<comment type="caution">
    <text evidence="5">The sequence shown here is derived from an EMBL/GenBank/DDBJ whole genome shotgun (WGS) entry which is preliminary data.</text>
</comment>
<dbReference type="GO" id="GO:0008168">
    <property type="term" value="F:methyltransferase activity"/>
    <property type="evidence" value="ECO:0007669"/>
    <property type="project" value="UniProtKB-KW"/>
</dbReference>
<feature type="region of interest" description="Disordered" evidence="4">
    <location>
        <begin position="1"/>
        <end position="23"/>
    </location>
</feature>
<keyword evidence="6" id="KW-1185">Reference proteome</keyword>
<keyword evidence="2" id="KW-0808">Transferase</keyword>
<dbReference type="NCBIfam" id="NF040568">
    <property type="entry name" value="SCO2525_fam"/>
    <property type="match status" value="1"/>
</dbReference>
<evidence type="ECO:0000256" key="4">
    <source>
        <dbReference type="SAM" id="MobiDB-lite"/>
    </source>
</evidence>
<dbReference type="Gene3D" id="3.40.50.150">
    <property type="entry name" value="Vaccinia Virus protein VP39"/>
    <property type="match status" value="1"/>
</dbReference>
<dbReference type="EMBL" id="JACHNH010000001">
    <property type="protein sequence ID" value="MBB4762620.1"/>
    <property type="molecule type" value="Genomic_DNA"/>
</dbReference>
<dbReference type="RefSeq" id="WP_184993846.1">
    <property type="nucleotide sequence ID" value="NZ_BOMK01000009.1"/>
</dbReference>
<evidence type="ECO:0008006" key="7">
    <source>
        <dbReference type="Google" id="ProtNLM"/>
    </source>
</evidence>
<dbReference type="GO" id="GO:0032259">
    <property type="term" value="P:methylation"/>
    <property type="evidence" value="ECO:0007669"/>
    <property type="project" value="UniProtKB-KW"/>
</dbReference>
<dbReference type="InterPro" id="IPR000940">
    <property type="entry name" value="NNMT_TEMT_trans"/>
</dbReference>